<dbReference type="InterPro" id="IPR012921">
    <property type="entry name" value="SPOC_C"/>
</dbReference>
<organism evidence="3 4">
    <name type="scientific">Polarella glacialis</name>
    <name type="common">Dinoflagellate</name>
    <dbReference type="NCBI Taxonomy" id="89957"/>
    <lineage>
        <taxon>Eukaryota</taxon>
        <taxon>Sar</taxon>
        <taxon>Alveolata</taxon>
        <taxon>Dinophyceae</taxon>
        <taxon>Suessiales</taxon>
        <taxon>Suessiaceae</taxon>
        <taxon>Polarella</taxon>
    </lineage>
</organism>
<dbReference type="OrthoDB" id="428243at2759"/>
<protein>
    <recommendedName>
        <fullName evidence="2">Spen paralogue and orthologue SPOC C-terminal domain-containing protein</fullName>
    </recommendedName>
</protein>
<name>A0A813F2P7_POLGL</name>
<accession>A0A813F2P7</accession>
<reference evidence="3" key="1">
    <citation type="submission" date="2021-02" db="EMBL/GenBank/DDBJ databases">
        <authorList>
            <person name="Dougan E. K."/>
            <person name="Rhodes N."/>
            <person name="Thang M."/>
            <person name="Chan C."/>
        </authorList>
    </citation>
    <scope>NUCLEOTIDE SEQUENCE</scope>
</reference>
<feature type="compositionally biased region" description="Low complexity" evidence="1">
    <location>
        <begin position="393"/>
        <end position="407"/>
    </location>
</feature>
<dbReference type="EMBL" id="CAJNNV010016389">
    <property type="protein sequence ID" value="CAE8604391.1"/>
    <property type="molecule type" value="Genomic_DNA"/>
</dbReference>
<comment type="caution">
    <text evidence="3">The sequence shown here is derived from an EMBL/GenBank/DDBJ whole genome shotgun (WGS) entry which is preliminary data.</text>
</comment>
<feature type="domain" description="Spen paralogue and orthologue SPOC C-terminal" evidence="2">
    <location>
        <begin position="205"/>
        <end position="341"/>
    </location>
</feature>
<evidence type="ECO:0000313" key="4">
    <source>
        <dbReference type="Proteomes" id="UP000654075"/>
    </source>
</evidence>
<feature type="region of interest" description="Disordered" evidence="1">
    <location>
        <begin position="349"/>
        <end position="423"/>
    </location>
</feature>
<feature type="compositionally biased region" description="Polar residues" evidence="1">
    <location>
        <begin position="349"/>
        <end position="359"/>
    </location>
</feature>
<sequence>MAQGRPQPGPPPASASPVSKQAMPPPPAMVKGGGGAPRGFGFPAMGPPPGPMPMGPPPVQNLPMERVMAVPTPMPRPVFLGPATAHIVPVSRKVPLQSQPQPQPQPQLNMQMAMQMASASAAATQPQPQQVDSKQIAMQFVSASKEVQAKMLQDPNIARAILATLAQQPQSASGPSPMAAMLAATLPVPAQSPAAAGTAPAPVSTPAWVGMLTLARNMGKRLPLRAALLHGKVQDVEVALRAAAANSNVIDITHRVPFEEVAKKIANGAVLSLDLGSAMDKASQDEYIKYFKTKQRAGVARLDGVLALYVLPPAEDVPALRDSLYALGPHIPRNSLIGLIAPGTTAVNSSAGVATSSRSEPAKAKEAAPVTAATGQSTAPVPEAAPAKETKAAEGAPSDTVAAAGAPDGEEEEGPNMSSHELLDLFSNPDLIKLLSDAS</sequence>
<proteinExistence type="predicted"/>
<evidence type="ECO:0000313" key="3">
    <source>
        <dbReference type="EMBL" id="CAE8604391.1"/>
    </source>
</evidence>
<dbReference type="Pfam" id="PF07744">
    <property type="entry name" value="SPOC"/>
    <property type="match status" value="1"/>
</dbReference>
<evidence type="ECO:0000259" key="2">
    <source>
        <dbReference type="Pfam" id="PF07744"/>
    </source>
</evidence>
<dbReference type="AlphaFoldDB" id="A0A813F2P7"/>
<feature type="compositionally biased region" description="Low complexity" evidence="1">
    <location>
        <begin position="367"/>
        <end position="385"/>
    </location>
</feature>
<feature type="region of interest" description="Disordered" evidence="1">
    <location>
        <begin position="1"/>
        <end position="49"/>
    </location>
</feature>
<keyword evidence="4" id="KW-1185">Reference proteome</keyword>
<dbReference type="Proteomes" id="UP000654075">
    <property type="component" value="Unassembled WGS sequence"/>
</dbReference>
<evidence type="ECO:0000256" key="1">
    <source>
        <dbReference type="SAM" id="MobiDB-lite"/>
    </source>
</evidence>
<gene>
    <name evidence="3" type="ORF">PGLA1383_LOCUS22554</name>
</gene>